<organism evidence="1 2">
    <name type="scientific">Pomacea canaliculata</name>
    <name type="common">Golden apple snail</name>
    <dbReference type="NCBI Taxonomy" id="400727"/>
    <lineage>
        <taxon>Eukaryota</taxon>
        <taxon>Metazoa</taxon>
        <taxon>Spiralia</taxon>
        <taxon>Lophotrochozoa</taxon>
        <taxon>Mollusca</taxon>
        <taxon>Gastropoda</taxon>
        <taxon>Caenogastropoda</taxon>
        <taxon>Architaenioglossa</taxon>
        <taxon>Ampullarioidea</taxon>
        <taxon>Ampullariidae</taxon>
        <taxon>Pomacea</taxon>
    </lineage>
</organism>
<dbReference type="EMBL" id="PZQS01000005">
    <property type="protein sequence ID" value="PVD29838.1"/>
    <property type="molecule type" value="Genomic_DNA"/>
</dbReference>
<evidence type="ECO:0000313" key="1">
    <source>
        <dbReference type="EMBL" id="PVD29838.1"/>
    </source>
</evidence>
<gene>
    <name evidence="1" type="ORF">C0Q70_09095</name>
</gene>
<dbReference type="SUPFAM" id="SSF54791">
    <property type="entry name" value="Eukaryotic type KH-domain (KH-domain type I)"/>
    <property type="match status" value="1"/>
</dbReference>
<dbReference type="OrthoDB" id="10045531at2759"/>
<evidence type="ECO:0008006" key="3">
    <source>
        <dbReference type="Google" id="ProtNLM"/>
    </source>
</evidence>
<reference evidence="1 2" key="1">
    <citation type="submission" date="2018-04" db="EMBL/GenBank/DDBJ databases">
        <title>The genome of golden apple snail Pomacea canaliculata provides insight into stress tolerance and invasive adaptation.</title>
        <authorList>
            <person name="Liu C."/>
            <person name="Liu B."/>
            <person name="Ren Y."/>
            <person name="Zhang Y."/>
            <person name="Wang H."/>
            <person name="Li S."/>
            <person name="Jiang F."/>
            <person name="Yin L."/>
            <person name="Zhang G."/>
            <person name="Qian W."/>
            <person name="Fan W."/>
        </authorList>
    </citation>
    <scope>NUCLEOTIDE SEQUENCE [LARGE SCALE GENOMIC DNA]</scope>
    <source>
        <strain evidence="1">SZHN2017</strain>
        <tissue evidence="1">Muscle</tissue>
    </source>
</reference>
<sequence>MCRRAVECLSSERLECHQCSRSYPALSRDPRTPVTQCYVLCNMSPFINHDNGCQTFLCPNAYADYPDGQVLLDMGAHGEGRQSDESELLAMEEQTPVKEDEYNDMEDYLIFVTDTQATLLKGSEGQGLHQEVRQTTGADVQLFPRLPSARDTNTVIVRGSRLQIQKAVRLIYQKTEAQVLYKI</sequence>
<dbReference type="Proteomes" id="UP000245119">
    <property type="component" value="Linkage Group LG5"/>
</dbReference>
<accession>A0A2T7P8U5</accession>
<dbReference type="Gene3D" id="3.30.1370.10">
    <property type="entry name" value="K Homology domain, type 1"/>
    <property type="match status" value="1"/>
</dbReference>
<proteinExistence type="predicted"/>
<evidence type="ECO:0000313" key="2">
    <source>
        <dbReference type="Proteomes" id="UP000245119"/>
    </source>
</evidence>
<dbReference type="GO" id="GO:0003723">
    <property type="term" value="F:RNA binding"/>
    <property type="evidence" value="ECO:0007669"/>
    <property type="project" value="InterPro"/>
</dbReference>
<dbReference type="CDD" id="cd00105">
    <property type="entry name" value="KH-I"/>
    <property type="match status" value="1"/>
</dbReference>
<name>A0A2T7P8U5_POMCA</name>
<protein>
    <recommendedName>
        <fullName evidence="3">K Homology domain-containing protein</fullName>
    </recommendedName>
</protein>
<keyword evidence="2" id="KW-1185">Reference proteome</keyword>
<dbReference type="InterPro" id="IPR036612">
    <property type="entry name" value="KH_dom_type_1_sf"/>
</dbReference>
<comment type="caution">
    <text evidence="1">The sequence shown here is derived from an EMBL/GenBank/DDBJ whole genome shotgun (WGS) entry which is preliminary data.</text>
</comment>
<dbReference type="AlphaFoldDB" id="A0A2T7P8U5"/>